<reference evidence="2" key="2">
    <citation type="submission" date="2020-11" db="EMBL/GenBank/DDBJ databases">
        <authorList>
            <person name="McCartney M.A."/>
            <person name="Auch B."/>
            <person name="Kono T."/>
            <person name="Mallez S."/>
            <person name="Becker A."/>
            <person name="Gohl D.M."/>
            <person name="Silverstein K.A.T."/>
            <person name="Koren S."/>
            <person name="Bechman K.B."/>
            <person name="Herman A."/>
            <person name="Abrahante J.E."/>
            <person name="Garbe J."/>
        </authorList>
    </citation>
    <scope>NUCLEOTIDE SEQUENCE</scope>
    <source>
        <strain evidence="2">Duluth1</strain>
        <tissue evidence="2">Whole animal</tissue>
    </source>
</reference>
<gene>
    <name evidence="2" type="ORF">DPMN_121436</name>
</gene>
<proteinExistence type="predicted"/>
<dbReference type="EMBL" id="JAIWYP010000005">
    <property type="protein sequence ID" value="KAH3819693.1"/>
    <property type="molecule type" value="Genomic_DNA"/>
</dbReference>
<organism evidence="2 3">
    <name type="scientific">Dreissena polymorpha</name>
    <name type="common">Zebra mussel</name>
    <name type="synonym">Mytilus polymorpha</name>
    <dbReference type="NCBI Taxonomy" id="45954"/>
    <lineage>
        <taxon>Eukaryota</taxon>
        <taxon>Metazoa</taxon>
        <taxon>Spiralia</taxon>
        <taxon>Lophotrochozoa</taxon>
        <taxon>Mollusca</taxon>
        <taxon>Bivalvia</taxon>
        <taxon>Autobranchia</taxon>
        <taxon>Heteroconchia</taxon>
        <taxon>Euheterodonta</taxon>
        <taxon>Imparidentia</taxon>
        <taxon>Neoheterodontei</taxon>
        <taxon>Myida</taxon>
        <taxon>Dreissenoidea</taxon>
        <taxon>Dreissenidae</taxon>
        <taxon>Dreissena</taxon>
    </lineage>
</organism>
<evidence type="ECO:0000256" key="1">
    <source>
        <dbReference type="SAM" id="MobiDB-lite"/>
    </source>
</evidence>
<keyword evidence="3" id="KW-1185">Reference proteome</keyword>
<comment type="caution">
    <text evidence="2">The sequence shown here is derived from an EMBL/GenBank/DDBJ whole genome shotgun (WGS) entry which is preliminary data.</text>
</comment>
<protein>
    <submittedName>
        <fullName evidence="2">Uncharacterized protein</fullName>
    </submittedName>
</protein>
<reference evidence="2" key="1">
    <citation type="journal article" date="2019" name="bioRxiv">
        <title>The Genome of the Zebra Mussel, Dreissena polymorpha: A Resource for Invasive Species Research.</title>
        <authorList>
            <person name="McCartney M.A."/>
            <person name="Auch B."/>
            <person name="Kono T."/>
            <person name="Mallez S."/>
            <person name="Zhang Y."/>
            <person name="Obille A."/>
            <person name="Becker A."/>
            <person name="Abrahante J.E."/>
            <person name="Garbe J."/>
            <person name="Badalamenti J.P."/>
            <person name="Herman A."/>
            <person name="Mangelson H."/>
            <person name="Liachko I."/>
            <person name="Sullivan S."/>
            <person name="Sone E.D."/>
            <person name="Koren S."/>
            <person name="Silverstein K.A.T."/>
            <person name="Beckman K.B."/>
            <person name="Gohl D.M."/>
        </authorList>
    </citation>
    <scope>NUCLEOTIDE SEQUENCE</scope>
    <source>
        <strain evidence="2">Duluth1</strain>
        <tissue evidence="2">Whole animal</tissue>
    </source>
</reference>
<feature type="region of interest" description="Disordered" evidence="1">
    <location>
        <begin position="33"/>
        <end position="69"/>
    </location>
</feature>
<dbReference type="AlphaFoldDB" id="A0A9D4JT41"/>
<name>A0A9D4JT41_DREPO</name>
<evidence type="ECO:0000313" key="2">
    <source>
        <dbReference type="EMBL" id="KAH3819693.1"/>
    </source>
</evidence>
<accession>A0A9D4JT41</accession>
<evidence type="ECO:0000313" key="3">
    <source>
        <dbReference type="Proteomes" id="UP000828390"/>
    </source>
</evidence>
<sequence length="90" mass="9965">MLESRPFMLTESAYREKSLTERFFTDAIRGRKMRTPTSDDDLNVGGDNLTAGGDDLSAGEGDMNTGDYDLSAGGDDLYADITRLREMVQF</sequence>
<dbReference type="Proteomes" id="UP000828390">
    <property type="component" value="Unassembled WGS sequence"/>
</dbReference>